<gene>
    <name evidence="2" type="ORF">UW55_C0011G0012</name>
</gene>
<dbReference type="EMBL" id="LCIT01000011">
    <property type="protein sequence ID" value="KKT62548.1"/>
    <property type="molecule type" value="Genomic_DNA"/>
</dbReference>
<accession>A0A0G1IUA3</accession>
<sequence length="385" mass="42814">MKPKRKIFFPLTSRAYYGRMKVLLKELQEHPDIDLQIICTGALLVDRYGEKVLEDLEASGFKIQEKILSHIEGGNHVAMAKTAGLVALEATNILQKLDPDIAVVCGDRSEVLAMTIAATYMNKPVAHIEGGDLSGSIDESVRHAITKLAHVHFVTNEDSRKRVVQMGENPKYVFNFGSPDVEFASLSDMKITNEIVNNRGVGDHIDITKPFLTVIQHPVTTERDNFAHIETTLDAVLEAGIPAIWFWPNNDAGTNEMSRKLREFHEKNLTNHGIRFILDLKPDDFTSLLKTTSCLVGNSSSGIKECSYFGTPVVNIGSRQNGRTRGPNVIDVSTDKEEIKKAITAQLSHGPYPRSDIYYKPDTSKNIAATLANIELYTQKSFHHA</sequence>
<dbReference type="PANTHER" id="PTHR43174:SF3">
    <property type="entry name" value="UDP-N-ACETYLGLUCOSAMINE 2-EPIMERASE"/>
    <property type="match status" value="1"/>
</dbReference>
<dbReference type="Proteomes" id="UP000033945">
    <property type="component" value="Unassembled WGS sequence"/>
</dbReference>
<dbReference type="InterPro" id="IPR020004">
    <property type="entry name" value="UDP-GlcNAc_Epase"/>
</dbReference>
<proteinExistence type="predicted"/>
<dbReference type="AlphaFoldDB" id="A0A0G1IUA3"/>
<dbReference type="GO" id="GO:0004553">
    <property type="term" value="F:hydrolase activity, hydrolyzing O-glycosyl compounds"/>
    <property type="evidence" value="ECO:0007669"/>
    <property type="project" value="InterPro"/>
</dbReference>
<name>A0A0G1IUA3_9BACT</name>
<dbReference type="Pfam" id="PF02350">
    <property type="entry name" value="Epimerase_2"/>
    <property type="match status" value="1"/>
</dbReference>
<dbReference type="GO" id="GO:0006047">
    <property type="term" value="P:UDP-N-acetylglucosamine metabolic process"/>
    <property type="evidence" value="ECO:0007669"/>
    <property type="project" value="InterPro"/>
</dbReference>
<evidence type="ECO:0000313" key="3">
    <source>
        <dbReference type="Proteomes" id="UP000033945"/>
    </source>
</evidence>
<organism evidence="2 3">
    <name type="scientific">Candidatus Giovannonibacteria bacterium GW2011_GWA2_44_26</name>
    <dbReference type="NCBI Taxonomy" id="1618648"/>
    <lineage>
        <taxon>Bacteria</taxon>
        <taxon>Candidatus Giovannoniibacteriota</taxon>
    </lineage>
</organism>
<protein>
    <submittedName>
        <fullName evidence="2">UDP-N-acetyl-D-glucosamine 2-epimerase, UDP-hydrolysing</fullName>
    </submittedName>
</protein>
<evidence type="ECO:0000313" key="2">
    <source>
        <dbReference type="EMBL" id="KKT62548.1"/>
    </source>
</evidence>
<comment type="caution">
    <text evidence="2">The sequence shown here is derived from an EMBL/GenBank/DDBJ whole genome shotgun (WGS) entry which is preliminary data.</text>
</comment>
<dbReference type="SUPFAM" id="SSF53756">
    <property type="entry name" value="UDP-Glycosyltransferase/glycogen phosphorylase"/>
    <property type="match status" value="1"/>
</dbReference>
<dbReference type="InterPro" id="IPR029767">
    <property type="entry name" value="WecB-like"/>
</dbReference>
<reference evidence="2 3" key="1">
    <citation type="journal article" date="2015" name="Nature">
        <title>rRNA introns, odd ribosomes, and small enigmatic genomes across a large radiation of phyla.</title>
        <authorList>
            <person name="Brown C.T."/>
            <person name="Hug L.A."/>
            <person name="Thomas B.C."/>
            <person name="Sharon I."/>
            <person name="Castelle C.J."/>
            <person name="Singh A."/>
            <person name="Wilkins M.J."/>
            <person name="Williams K.H."/>
            <person name="Banfield J.F."/>
        </authorList>
    </citation>
    <scope>NUCLEOTIDE SEQUENCE [LARGE SCALE GENOMIC DNA]</scope>
</reference>
<evidence type="ECO:0000259" key="1">
    <source>
        <dbReference type="Pfam" id="PF02350"/>
    </source>
</evidence>
<feature type="domain" description="UDP-N-acetylglucosamine 2-epimerase" evidence="1">
    <location>
        <begin position="25"/>
        <end position="371"/>
    </location>
</feature>
<dbReference type="Gene3D" id="3.40.50.2000">
    <property type="entry name" value="Glycogen Phosphorylase B"/>
    <property type="match status" value="2"/>
</dbReference>
<dbReference type="PANTHER" id="PTHR43174">
    <property type="entry name" value="UDP-N-ACETYLGLUCOSAMINE 2-EPIMERASE"/>
    <property type="match status" value="1"/>
</dbReference>
<dbReference type="NCBIfam" id="TIGR03568">
    <property type="entry name" value="NeuC_NnaA"/>
    <property type="match status" value="1"/>
</dbReference>
<dbReference type="InterPro" id="IPR003331">
    <property type="entry name" value="UDP_GlcNAc_Epimerase_2_dom"/>
</dbReference>